<proteinExistence type="predicted"/>
<reference evidence="1 2" key="1">
    <citation type="journal article" date="2012" name="Nat. Biotechnol.">
        <title>Draft genome sequence of pigeonpea (Cajanus cajan), an orphan legume crop of resource-poor farmers.</title>
        <authorList>
            <person name="Varshney R.K."/>
            <person name="Chen W."/>
            <person name="Li Y."/>
            <person name="Bharti A.K."/>
            <person name="Saxena R.K."/>
            <person name="Schlueter J.A."/>
            <person name="Donoghue M.T."/>
            <person name="Azam S."/>
            <person name="Fan G."/>
            <person name="Whaley A.M."/>
            <person name="Farmer A.D."/>
            <person name="Sheridan J."/>
            <person name="Iwata A."/>
            <person name="Tuteja R."/>
            <person name="Penmetsa R.V."/>
            <person name="Wu W."/>
            <person name="Upadhyaya H.D."/>
            <person name="Yang S.P."/>
            <person name="Shah T."/>
            <person name="Saxena K.B."/>
            <person name="Michael T."/>
            <person name="McCombie W.R."/>
            <person name="Yang B."/>
            <person name="Zhang G."/>
            <person name="Yang H."/>
            <person name="Wang J."/>
            <person name="Spillane C."/>
            <person name="Cook D.R."/>
            <person name="May G.D."/>
            <person name="Xu X."/>
            <person name="Jackson S.A."/>
        </authorList>
    </citation>
    <scope>NUCLEOTIDE SEQUENCE [LARGE SCALE GENOMIC DNA]</scope>
    <source>
        <strain evidence="2">cv. Asha</strain>
    </source>
</reference>
<dbReference type="Gene3D" id="3.30.70.270">
    <property type="match status" value="1"/>
</dbReference>
<dbReference type="InterPro" id="IPR043128">
    <property type="entry name" value="Rev_trsase/Diguanyl_cyclase"/>
</dbReference>
<evidence type="ECO:0008006" key="3">
    <source>
        <dbReference type="Google" id="ProtNLM"/>
    </source>
</evidence>
<keyword evidence="2" id="KW-1185">Reference proteome</keyword>
<gene>
    <name evidence="1" type="ORF">KK1_015223</name>
</gene>
<name>A0A151SYD3_CAJCA</name>
<dbReference type="PANTHER" id="PTHR35046">
    <property type="entry name" value="ZINC KNUCKLE (CCHC-TYPE) FAMILY PROTEIN"/>
    <property type="match status" value="1"/>
</dbReference>
<organism evidence="1 2">
    <name type="scientific">Cajanus cajan</name>
    <name type="common">Pigeon pea</name>
    <name type="synonym">Cajanus indicus</name>
    <dbReference type="NCBI Taxonomy" id="3821"/>
    <lineage>
        <taxon>Eukaryota</taxon>
        <taxon>Viridiplantae</taxon>
        <taxon>Streptophyta</taxon>
        <taxon>Embryophyta</taxon>
        <taxon>Tracheophyta</taxon>
        <taxon>Spermatophyta</taxon>
        <taxon>Magnoliopsida</taxon>
        <taxon>eudicotyledons</taxon>
        <taxon>Gunneridae</taxon>
        <taxon>Pentapetalae</taxon>
        <taxon>rosids</taxon>
        <taxon>fabids</taxon>
        <taxon>Fabales</taxon>
        <taxon>Fabaceae</taxon>
        <taxon>Papilionoideae</taxon>
        <taxon>50 kb inversion clade</taxon>
        <taxon>NPAAA clade</taxon>
        <taxon>indigoferoid/millettioid clade</taxon>
        <taxon>Phaseoleae</taxon>
        <taxon>Cajanus</taxon>
    </lineage>
</organism>
<dbReference type="AlphaFoldDB" id="A0A151SYD3"/>
<dbReference type="PANTHER" id="PTHR35046:SF9">
    <property type="entry name" value="RNA-DIRECTED DNA POLYMERASE"/>
    <property type="match status" value="1"/>
</dbReference>
<accession>A0A151SYD3</accession>
<dbReference type="Proteomes" id="UP000075243">
    <property type="component" value="Chromosome 10"/>
</dbReference>
<protein>
    <recommendedName>
        <fullName evidence="3">Retrovirus-related Pol polyprotein from transposon gypsy</fullName>
    </recommendedName>
</protein>
<dbReference type="Gramene" id="C.cajan_14789.t">
    <property type="protein sequence ID" value="C.cajan_14789.t.cds1"/>
    <property type="gene ID" value="C.cajan_14789"/>
</dbReference>
<evidence type="ECO:0000313" key="1">
    <source>
        <dbReference type="EMBL" id="KYP59782.1"/>
    </source>
</evidence>
<dbReference type="EMBL" id="CM003612">
    <property type="protein sequence ID" value="KYP59782.1"/>
    <property type="molecule type" value="Genomic_DNA"/>
</dbReference>
<evidence type="ECO:0000313" key="2">
    <source>
        <dbReference type="Proteomes" id="UP000075243"/>
    </source>
</evidence>
<dbReference type="InterPro" id="IPR043502">
    <property type="entry name" value="DNA/RNA_pol_sf"/>
</dbReference>
<sequence length="52" mass="6133">MVKTIQDWPIPKNVGDIRSFHNLTSFYRRFFKDFSTIASLLSELVKKDVPFV</sequence>
<dbReference type="SUPFAM" id="SSF56672">
    <property type="entry name" value="DNA/RNA polymerases"/>
    <property type="match status" value="1"/>
</dbReference>